<dbReference type="Gene3D" id="1.10.3730.20">
    <property type="match status" value="1"/>
</dbReference>
<feature type="transmembrane region" description="Helical" evidence="7">
    <location>
        <begin position="65"/>
        <end position="85"/>
    </location>
</feature>
<dbReference type="InterPro" id="IPR037185">
    <property type="entry name" value="EmrE-like"/>
</dbReference>
<dbReference type="InterPro" id="IPR000620">
    <property type="entry name" value="EamA_dom"/>
</dbReference>
<keyword evidence="5 7" id="KW-1133">Transmembrane helix</keyword>
<organism evidence="9 10">
    <name type="scientific">Paenisporosarcina quisquiliarum</name>
    <dbReference type="NCBI Taxonomy" id="365346"/>
    <lineage>
        <taxon>Bacteria</taxon>
        <taxon>Bacillati</taxon>
        <taxon>Bacillota</taxon>
        <taxon>Bacilli</taxon>
        <taxon>Bacillales</taxon>
        <taxon>Caryophanaceae</taxon>
        <taxon>Paenisporosarcina</taxon>
    </lineage>
</organism>
<dbReference type="AlphaFoldDB" id="A0A9X3LK21"/>
<keyword evidence="10" id="KW-1185">Reference proteome</keyword>
<keyword evidence="3" id="KW-1003">Cell membrane</keyword>
<comment type="caution">
    <text evidence="9">The sequence shown here is derived from an EMBL/GenBank/DDBJ whole genome shotgun (WGS) entry which is preliminary data.</text>
</comment>
<evidence type="ECO:0000259" key="8">
    <source>
        <dbReference type="Pfam" id="PF00892"/>
    </source>
</evidence>
<feature type="transmembrane region" description="Helical" evidence="7">
    <location>
        <begin position="212"/>
        <end position="233"/>
    </location>
</feature>
<dbReference type="Proteomes" id="UP001152173">
    <property type="component" value="Unassembled WGS sequence"/>
</dbReference>
<dbReference type="GO" id="GO:0005886">
    <property type="term" value="C:plasma membrane"/>
    <property type="evidence" value="ECO:0007669"/>
    <property type="project" value="UniProtKB-SubCell"/>
</dbReference>
<reference evidence="9" key="1">
    <citation type="submission" date="2022-05" db="EMBL/GenBank/DDBJ databases">
        <authorList>
            <person name="Colautti A."/>
            <person name="Iacumin L."/>
        </authorList>
    </citation>
    <scope>NUCLEOTIDE SEQUENCE</scope>
    <source>
        <strain evidence="9">SK 55</strain>
    </source>
</reference>
<keyword evidence="4 7" id="KW-0812">Transmembrane</keyword>
<feature type="transmembrane region" description="Helical" evidence="7">
    <location>
        <begin position="183"/>
        <end position="200"/>
    </location>
</feature>
<dbReference type="RefSeq" id="WP_269927293.1">
    <property type="nucleotide sequence ID" value="NZ_JAMKBJ010000014.1"/>
</dbReference>
<sequence>MPYIYYSLLLFTSLLWGGNFVVGKSLVDHASPMTLTTLRWLIAVICLIPIVWWKERSLLLNRKAILPLVLMGASGVVLFNLFQFLSLEFTSATNVGLISTFNMFSIALFSFLFLKEKINKFQLGSMFISFMGVLLVLTKGHVEVLFSIGFNKGDLLMMAAVCIWGLYSVISKWAMKYTTPLKATLYSGVFGVIMLIPFNVHDFTVTKVDATFIQSILYTGVVSTVICMLLWNLAVQKIGATTSGIFLNFNPIFTAILAYFILGERMTWIQGFGSLIVITGCLLFTYFKTKQVPDILHLFGEKSVTVAFVRKQLKM</sequence>
<dbReference type="InterPro" id="IPR051258">
    <property type="entry name" value="Diverse_Substrate_Transporter"/>
</dbReference>
<accession>A0A9X3LK21</accession>
<feature type="domain" description="EamA" evidence="8">
    <location>
        <begin position="152"/>
        <end position="285"/>
    </location>
</feature>
<comment type="subcellular location">
    <subcellularLocation>
        <location evidence="1">Cell membrane</location>
        <topology evidence="1">Multi-pass membrane protein</topology>
    </subcellularLocation>
</comment>
<evidence type="ECO:0000256" key="1">
    <source>
        <dbReference type="ARBA" id="ARBA00004651"/>
    </source>
</evidence>
<evidence type="ECO:0000256" key="6">
    <source>
        <dbReference type="ARBA" id="ARBA00023136"/>
    </source>
</evidence>
<evidence type="ECO:0000313" key="9">
    <source>
        <dbReference type="EMBL" id="MCZ8538219.1"/>
    </source>
</evidence>
<keyword evidence="6 7" id="KW-0472">Membrane</keyword>
<evidence type="ECO:0000256" key="7">
    <source>
        <dbReference type="SAM" id="Phobius"/>
    </source>
</evidence>
<feature type="transmembrane region" description="Helical" evidence="7">
    <location>
        <begin position="33"/>
        <end position="53"/>
    </location>
</feature>
<dbReference type="EMBL" id="JAMKBJ010000014">
    <property type="protein sequence ID" value="MCZ8538219.1"/>
    <property type="molecule type" value="Genomic_DNA"/>
</dbReference>
<evidence type="ECO:0000256" key="3">
    <source>
        <dbReference type="ARBA" id="ARBA00022475"/>
    </source>
</evidence>
<protein>
    <submittedName>
        <fullName evidence="9">DMT family transporter</fullName>
    </submittedName>
</protein>
<feature type="transmembrane region" description="Helical" evidence="7">
    <location>
        <begin position="155"/>
        <end position="171"/>
    </location>
</feature>
<dbReference type="PANTHER" id="PTHR42920">
    <property type="entry name" value="OS03G0707200 PROTEIN-RELATED"/>
    <property type="match status" value="1"/>
</dbReference>
<dbReference type="Pfam" id="PF00892">
    <property type="entry name" value="EamA"/>
    <property type="match status" value="2"/>
</dbReference>
<dbReference type="SUPFAM" id="SSF103481">
    <property type="entry name" value="Multidrug resistance efflux transporter EmrE"/>
    <property type="match status" value="2"/>
</dbReference>
<evidence type="ECO:0000313" key="10">
    <source>
        <dbReference type="Proteomes" id="UP001152173"/>
    </source>
</evidence>
<comment type="similarity">
    <text evidence="2">Belongs to the EamA transporter family.</text>
</comment>
<dbReference type="PANTHER" id="PTHR42920:SF15">
    <property type="entry name" value="MEMBRANE PROTEIN"/>
    <property type="match status" value="1"/>
</dbReference>
<proteinExistence type="inferred from homology"/>
<evidence type="ECO:0000256" key="2">
    <source>
        <dbReference type="ARBA" id="ARBA00007362"/>
    </source>
</evidence>
<feature type="domain" description="EamA" evidence="8">
    <location>
        <begin position="6"/>
        <end position="137"/>
    </location>
</feature>
<name>A0A9X3LK21_9BACL</name>
<feature type="transmembrane region" description="Helical" evidence="7">
    <location>
        <begin position="91"/>
        <end position="114"/>
    </location>
</feature>
<gene>
    <name evidence="9" type="ORF">M9R32_13565</name>
</gene>
<feature type="transmembrane region" description="Helical" evidence="7">
    <location>
        <begin position="268"/>
        <end position="287"/>
    </location>
</feature>
<evidence type="ECO:0000256" key="4">
    <source>
        <dbReference type="ARBA" id="ARBA00022692"/>
    </source>
</evidence>
<feature type="transmembrane region" description="Helical" evidence="7">
    <location>
        <begin position="126"/>
        <end position="149"/>
    </location>
</feature>
<feature type="transmembrane region" description="Helical" evidence="7">
    <location>
        <begin position="245"/>
        <end position="262"/>
    </location>
</feature>
<evidence type="ECO:0000256" key="5">
    <source>
        <dbReference type="ARBA" id="ARBA00022989"/>
    </source>
</evidence>